<protein>
    <submittedName>
        <fullName evidence="3">FAD-dependent pyridine nucleotide-disulfide oxidoreductase</fullName>
    </submittedName>
</protein>
<evidence type="ECO:0000259" key="2">
    <source>
        <dbReference type="Pfam" id="PF07992"/>
    </source>
</evidence>
<dbReference type="GO" id="GO:0004497">
    <property type="term" value="F:monooxygenase activity"/>
    <property type="evidence" value="ECO:0007669"/>
    <property type="project" value="TreeGrafter"/>
</dbReference>
<evidence type="ECO:0000313" key="4">
    <source>
        <dbReference type="Proteomes" id="UP000004508"/>
    </source>
</evidence>
<evidence type="ECO:0000256" key="1">
    <source>
        <dbReference type="ARBA" id="ARBA00023002"/>
    </source>
</evidence>
<dbReference type="SUPFAM" id="SSF51905">
    <property type="entry name" value="FAD/NAD(P)-binding domain"/>
    <property type="match status" value="1"/>
</dbReference>
<dbReference type="PRINTS" id="PR00368">
    <property type="entry name" value="FADPNR"/>
</dbReference>
<dbReference type="InterPro" id="IPR050982">
    <property type="entry name" value="Auxin_biosynth/cation_transpt"/>
</dbReference>
<dbReference type="EMBL" id="ADVG01000002">
    <property type="protein sequence ID" value="EFH86752.1"/>
    <property type="molecule type" value="Genomic_DNA"/>
</dbReference>
<dbReference type="eggNOG" id="COG2072">
    <property type="taxonomic scope" value="Bacteria"/>
</dbReference>
<dbReference type="InParanoid" id="D6TLV2"/>
<dbReference type="Pfam" id="PF07992">
    <property type="entry name" value="Pyr_redox_2"/>
    <property type="match status" value="1"/>
</dbReference>
<dbReference type="GO" id="GO:0050660">
    <property type="term" value="F:flavin adenine dinucleotide binding"/>
    <property type="evidence" value="ECO:0007669"/>
    <property type="project" value="TreeGrafter"/>
</dbReference>
<evidence type="ECO:0000313" key="3">
    <source>
        <dbReference type="EMBL" id="EFH86752.1"/>
    </source>
</evidence>
<keyword evidence="1" id="KW-0560">Oxidoreductase</keyword>
<dbReference type="InterPro" id="IPR023753">
    <property type="entry name" value="FAD/NAD-binding_dom"/>
</dbReference>
<dbReference type="PRINTS" id="PR00469">
    <property type="entry name" value="PNDRDTASEII"/>
</dbReference>
<reference evidence="3 4" key="1">
    <citation type="journal article" date="2011" name="Stand. Genomic Sci.">
        <title>Non-contiguous finished genome sequence and contextual data of the filamentous soil bacterium Ktedonobacter racemifer type strain (SOSP1-21).</title>
        <authorList>
            <person name="Chang Y.J."/>
            <person name="Land M."/>
            <person name="Hauser L."/>
            <person name="Chertkov O."/>
            <person name="Del Rio T.G."/>
            <person name="Nolan M."/>
            <person name="Copeland A."/>
            <person name="Tice H."/>
            <person name="Cheng J.F."/>
            <person name="Lucas S."/>
            <person name="Han C."/>
            <person name="Goodwin L."/>
            <person name="Pitluck S."/>
            <person name="Ivanova N."/>
            <person name="Ovchinikova G."/>
            <person name="Pati A."/>
            <person name="Chen A."/>
            <person name="Palaniappan K."/>
            <person name="Mavromatis K."/>
            <person name="Liolios K."/>
            <person name="Brettin T."/>
            <person name="Fiebig A."/>
            <person name="Rohde M."/>
            <person name="Abt B."/>
            <person name="Goker M."/>
            <person name="Detter J.C."/>
            <person name="Woyke T."/>
            <person name="Bristow J."/>
            <person name="Eisen J.A."/>
            <person name="Markowitz V."/>
            <person name="Hugenholtz P."/>
            <person name="Kyrpides N.C."/>
            <person name="Klenk H.P."/>
            <person name="Lapidus A."/>
        </authorList>
    </citation>
    <scope>NUCLEOTIDE SEQUENCE [LARGE SCALE GENOMIC DNA]</scope>
    <source>
        <strain evidence="4">DSM 44963</strain>
    </source>
</reference>
<dbReference type="AlphaFoldDB" id="D6TLV2"/>
<organism evidence="3 4">
    <name type="scientific">Ktedonobacter racemifer DSM 44963</name>
    <dbReference type="NCBI Taxonomy" id="485913"/>
    <lineage>
        <taxon>Bacteria</taxon>
        <taxon>Bacillati</taxon>
        <taxon>Chloroflexota</taxon>
        <taxon>Ktedonobacteria</taxon>
        <taxon>Ktedonobacterales</taxon>
        <taxon>Ktedonobacteraceae</taxon>
        <taxon>Ktedonobacter</taxon>
    </lineage>
</organism>
<dbReference type="OrthoDB" id="9778740at2"/>
<accession>D6TLV2</accession>
<keyword evidence="4" id="KW-1185">Reference proteome</keyword>
<comment type="caution">
    <text evidence="3">The sequence shown here is derived from an EMBL/GenBank/DDBJ whole genome shotgun (WGS) entry which is preliminary data.</text>
</comment>
<sequence length="388" mass="43070">MAQDAHVVIGAGPYGLSAAAHLKASGLPTHIFGKTMEFWEQMSPQMYLKSSWSALNISDPARAYSLPRYGQSIGLGKQEPVALKTFLNYGHWFQQQLLPEVDPTYISRVARDGNTFRLELADGREMQANTITLATGVAPFAHIPEVIASLSHELASHSQEHHEHSQFKDKQMVVIGSGQSALESAALLHEAGAASVEVIARGPINWIDRRLYYLTGPLKRIFYPPSDVGPPGVNWLVANPLLFRLFSEETRRSLDQRAVRPSGSRWLRPRVEGHVTLTPDTTVTEAREQRGRAQLRLSDGSTREVDHIILGTGYQTNVQKLTYLDQELRNQVQQQQGHPLLNRWFESSVPNLHFVGASANYNFGPLCRFVVGARVAAQQVAKHAAMVA</sequence>
<dbReference type="FunCoup" id="D6TLV2">
    <property type="interactions" value="74"/>
</dbReference>
<dbReference type="RefSeq" id="WP_007911320.1">
    <property type="nucleotide sequence ID" value="NZ_ADVG01000002.1"/>
</dbReference>
<gene>
    <name evidence="3" type="ORF">Krac_8065</name>
</gene>
<dbReference type="PANTHER" id="PTHR43539:SF78">
    <property type="entry name" value="FLAVIN-CONTAINING MONOOXYGENASE"/>
    <property type="match status" value="1"/>
</dbReference>
<dbReference type="Gene3D" id="3.50.50.60">
    <property type="entry name" value="FAD/NAD(P)-binding domain"/>
    <property type="match status" value="1"/>
</dbReference>
<dbReference type="STRING" id="485913.Krac_8065"/>
<feature type="domain" description="FAD/NAD(P)-binding" evidence="2">
    <location>
        <begin position="6"/>
        <end position="203"/>
    </location>
</feature>
<dbReference type="InterPro" id="IPR036188">
    <property type="entry name" value="FAD/NAD-bd_sf"/>
</dbReference>
<dbReference type="PANTHER" id="PTHR43539">
    <property type="entry name" value="FLAVIN-BINDING MONOOXYGENASE-LIKE PROTEIN (AFU_ORTHOLOGUE AFUA_4G09220)"/>
    <property type="match status" value="1"/>
</dbReference>
<dbReference type="Proteomes" id="UP000004508">
    <property type="component" value="Unassembled WGS sequence"/>
</dbReference>
<proteinExistence type="predicted"/>
<name>D6TLV2_KTERA</name>